<accession>A0A382P8U7</accession>
<dbReference type="PANTHER" id="PTHR31630">
    <property type="entry name" value="PHYTANOYL-COA DIOXYGENASE-RELATED-RELATED"/>
    <property type="match status" value="1"/>
</dbReference>
<organism evidence="1">
    <name type="scientific">marine metagenome</name>
    <dbReference type="NCBI Taxonomy" id="408172"/>
    <lineage>
        <taxon>unclassified sequences</taxon>
        <taxon>metagenomes</taxon>
        <taxon>ecological metagenomes</taxon>
    </lineage>
</organism>
<name>A0A382P8U7_9ZZZZ</name>
<dbReference type="InterPro" id="IPR008775">
    <property type="entry name" value="Phytyl_CoA_dOase-like"/>
</dbReference>
<reference evidence="1" key="1">
    <citation type="submission" date="2018-05" db="EMBL/GenBank/DDBJ databases">
        <authorList>
            <person name="Lanie J.A."/>
            <person name="Ng W.-L."/>
            <person name="Kazmierczak K.M."/>
            <person name="Andrzejewski T.M."/>
            <person name="Davidsen T.M."/>
            <person name="Wayne K.J."/>
            <person name="Tettelin H."/>
            <person name="Glass J.I."/>
            <person name="Rusch D."/>
            <person name="Podicherti R."/>
            <person name="Tsui H.-C.T."/>
            <person name="Winkler M.E."/>
        </authorList>
    </citation>
    <scope>NUCLEOTIDE SEQUENCE</scope>
</reference>
<protein>
    <recommendedName>
        <fullName evidence="2">Phytanoyl-CoA dioxygenase</fullName>
    </recommendedName>
</protein>
<evidence type="ECO:0000313" key="1">
    <source>
        <dbReference type="EMBL" id="SVC68332.1"/>
    </source>
</evidence>
<dbReference type="SUPFAM" id="SSF51197">
    <property type="entry name" value="Clavaminate synthase-like"/>
    <property type="match status" value="1"/>
</dbReference>
<dbReference type="AlphaFoldDB" id="A0A382P8U7"/>
<proteinExistence type="predicted"/>
<dbReference type="PANTHER" id="PTHR31630:SF6">
    <property type="entry name" value="PHYTANOYL-COA DIOXYGENASE-RELATED"/>
    <property type="match status" value="1"/>
</dbReference>
<gene>
    <name evidence="1" type="ORF">METZ01_LOCUS321186</name>
</gene>
<dbReference type="Pfam" id="PF05721">
    <property type="entry name" value="PhyH"/>
    <property type="match status" value="1"/>
</dbReference>
<dbReference type="EMBL" id="UINC01104857">
    <property type="protein sequence ID" value="SVC68332.1"/>
    <property type="molecule type" value="Genomic_DNA"/>
</dbReference>
<evidence type="ECO:0008006" key="2">
    <source>
        <dbReference type="Google" id="ProtNLM"/>
    </source>
</evidence>
<sequence>MSNDLQSPILSGADLQFWEENGYVVAQNAVSEKNAAQAAKAIWDFLEMDPEDPKTWYPDPPRRGIMVEIYQHQAFWDNRQAPRVHQAFSQIWDTERLWVSFDRGSMNPPTCDPSAKQFGMHWDTNLDNRPVGFGVQGVLYLTDTAENQGAFQCVPGFHNIIEDWLDALPEGEDPHRQDLHALGSIRVPANPGDLIIWRTSLPHFASLNTSNRPRIVQYITMNPANDGNQAACQSRVNWWQERLTGLGKNAKEKEHYHSKTAKLTPLGRKLLGMDKWD</sequence>
<dbReference type="Gene3D" id="2.60.120.620">
    <property type="entry name" value="q2cbj1_9rhob like domain"/>
    <property type="match status" value="1"/>
</dbReference>